<dbReference type="PANTHER" id="PTHR21704">
    <property type="entry name" value="NIPPED-B-LIKE PROTEIN DELANGIN SCC2-RELATED"/>
    <property type="match status" value="1"/>
</dbReference>
<feature type="region of interest" description="Disordered" evidence="7">
    <location>
        <begin position="377"/>
        <end position="401"/>
    </location>
</feature>
<dbReference type="Gene3D" id="1.25.10.10">
    <property type="entry name" value="Leucine-rich Repeat Variant"/>
    <property type="match status" value="1"/>
</dbReference>
<feature type="compositionally biased region" description="Acidic residues" evidence="7">
    <location>
        <begin position="2023"/>
        <end position="2036"/>
    </location>
</feature>
<protein>
    <recommendedName>
        <fullName evidence="6">Nipped-B protein</fullName>
    </recommendedName>
</protein>
<feature type="compositionally biased region" description="Basic and acidic residues" evidence="7">
    <location>
        <begin position="970"/>
        <end position="980"/>
    </location>
</feature>
<accession>A0A0T6BBB4</accession>
<evidence type="ECO:0000256" key="7">
    <source>
        <dbReference type="SAM" id="MobiDB-lite"/>
    </source>
</evidence>
<keyword evidence="4 6" id="KW-0539">Nucleus</keyword>
<feature type="compositionally biased region" description="Basic and acidic residues" evidence="7">
    <location>
        <begin position="377"/>
        <end position="391"/>
    </location>
</feature>
<dbReference type="GO" id="GO:0071169">
    <property type="term" value="P:establishment of protein localization to chromatin"/>
    <property type="evidence" value="ECO:0007669"/>
    <property type="project" value="TreeGrafter"/>
</dbReference>
<evidence type="ECO:0000313" key="9">
    <source>
        <dbReference type="EMBL" id="KRT84491.1"/>
    </source>
</evidence>
<dbReference type="GO" id="GO:0090694">
    <property type="term" value="C:Scc2-Scc4 cohesin loading complex"/>
    <property type="evidence" value="ECO:0007669"/>
    <property type="project" value="TreeGrafter"/>
</dbReference>
<organism evidence="9 10">
    <name type="scientific">Oryctes borbonicus</name>
    <dbReference type="NCBI Taxonomy" id="1629725"/>
    <lineage>
        <taxon>Eukaryota</taxon>
        <taxon>Metazoa</taxon>
        <taxon>Ecdysozoa</taxon>
        <taxon>Arthropoda</taxon>
        <taxon>Hexapoda</taxon>
        <taxon>Insecta</taxon>
        <taxon>Pterygota</taxon>
        <taxon>Neoptera</taxon>
        <taxon>Endopterygota</taxon>
        <taxon>Coleoptera</taxon>
        <taxon>Polyphaga</taxon>
        <taxon>Scarabaeiformia</taxon>
        <taxon>Scarabaeidae</taxon>
        <taxon>Dynastinae</taxon>
        <taxon>Oryctes</taxon>
    </lineage>
</organism>
<feature type="compositionally biased region" description="Polar residues" evidence="7">
    <location>
        <begin position="162"/>
        <end position="171"/>
    </location>
</feature>
<keyword evidence="3 6" id="KW-0677">Repeat</keyword>
<dbReference type="PANTHER" id="PTHR21704:SF18">
    <property type="entry name" value="NIPPED-B-LIKE PROTEIN"/>
    <property type="match status" value="1"/>
</dbReference>
<reference evidence="9 10" key="1">
    <citation type="submission" date="2015-09" db="EMBL/GenBank/DDBJ databases">
        <title>Draft genome of the scarab beetle Oryctes borbonicus.</title>
        <authorList>
            <person name="Meyer J.M."/>
            <person name="Markov G.V."/>
            <person name="Baskaran P."/>
            <person name="Herrmann M."/>
            <person name="Sommer R.J."/>
            <person name="Roedelsperger C."/>
        </authorList>
    </citation>
    <scope>NUCLEOTIDE SEQUENCE [LARGE SCALE GENOMIC DNA]</scope>
    <source>
        <strain evidence="9">OB123</strain>
        <tissue evidence="9">Whole animal</tissue>
    </source>
</reference>
<dbReference type="InterPro" id="IPR016024">
    <property type="entry name" value="ARM-type_fold"/>
</dbReference>
<evidence type="ECO:0000256" key="3">
    <source>
        <dbReference type="ARBA" id="ARBA00022737"/>
    </source>
</evidence>
<evidence type="ECO:0000256" key="1">
    <source>
        <dbReference type="ARBA" id="ARBA00004123"/>
    </source>
</evidence>
<comment type="caution">
    <text evidence="9">The sequence shown here is derived from an EMBL/GenBank/DDBJ whole genome shotgun (WGS) entry which is preliminary data.</text>
</comment>
<evidence type="ECO:0000256" key="4">
    <source>
        <dbReference type="ARBA" id="ARBA00023242"/>
    </source>
</evidence>
<dbReference type="GO" id="GO:1990414">
    <property type="term" value="P:replication-born double-strand break repair via sister chromatid exchange"/>
    <property type="evidence" value="ECO:0007669"/>
    <property type="project" value="TreeGrafter"/>
</dbReference>
<dbReference type="EMBL" id="LJIG01002449">
    <property type="protein sequence ID" value="KRT84491.1"/>
    <property type="molecule type" value="Genomic_DNA"/>
</dbReference>
<dbReference type="InterPro" id="IPR011989">
    <property type="entry name" value="ARM-like"/>
</dbReference>
<keyword evidence="5 6" id="KW-0131">Cell cycle</keyword>
<gene>
    <name evidence="9" type="ORF">AMK59_1526</name>
</gene>
<dbReference type="GO" id="GO:0010468">
    <property type="term" value="P:regulation of gene expression"/>
    <property type="evidence" value="ECO:0007669"/>
    <property type="project" value="InterPro"/>
</dbReference>
<dbReference type="GO" id="GO:0003682">
    <property type="term" value="F:chromatin binding"/>
    <property type="evidence" value="ECO:0007669"/>
    <property type="project" value="TreeGrafter"/>
</dbReference>
<comment type="similarity">
    <text evidence="2 6">Belongs to the SCC2/Nipped-B family.</text>
</comment>
<dbReference type="CDD" id="cd23958">
    <property type="entry name" value="SCC2"/>
    <property type="match status" value="1"/>
</dbReference>
<dbReference type="SUPFAM" id="SSF48371">
    <property type="entry name" value="ARM repeat"/>
    <property type="match status" value="1"/>
</dbReference>
<dbReference type="OrthoDB" id="418242at2759"/>
<feature type="region of interest" description="Disordered" evidence="7">
    <location>
        <begin position="1984"/>
        <end position="2036"/>
    </location>
</feature>
<sequence>MDRDTPSVPITTLAGVASLTDLLPEMPLPTPLPQTLSNKSLLFHPRVAEEALNLLGVRDETLVPQLVHSLVQTSADHIEVKDNYAGTEPLVDQQERIPELLRAMMDTNPNVFNGTTNTCQTSQWNHTNQISTANLNQTCDRTQSQQPQMRPPSPKSARLPGTLSQRPSVITEQKLPAPPVVCNSTHISKDGSTQNAHIQGPDYSQSNTRESNPTEQLRQLRGPSPAQASDAPIQSPVPAMESHNTRSKTKEEEAKKQPMEEIKDVKETARDIKETAKDMKNTVEEKNITEEVCKRLDSTNDNNVRDAGKDVRNKEVPVKEKQSGPEIMQPFVRLHRISTEDQQLIQISLTDFAENRPKLAKELGIVPSNNKLMDESTAFHENSDSDPEDPKRKCRKDRKNYNEEEDDYFPDKFSQLVGTKRKRKEEKFEPVVVKPKLRRVEKKFVPVLEKLSVEELMETNTFDRFNRNVEHVLKSSEDIDFSEITEDGIVPEEHLLNRHTLQELNTETAKLRNLGATEMIPAEKLVRLLNILEINIRGGDRVSPITDEDNESIRQMWMETTMERVMGAADACLICLHILTSPNMPKRVYIEDVIDRVVLFIKYQMHNTIFPSYDSTYRLDNKKKDGRRKKTAHVLEKSVTTLYNKVAEMINLLAELLNIQILTDTSVLHASSMGVSPFFAENVSELQLACLKLVTTIFTKYEKHRRLLLDDILASIARLPSTKRSLRTYRLNSEECIQMLTALVLQLIQCVVALPESLANKNAIDSIQNENVKNVDSDVLICNKYEKATSTAGTFLTVFLSKCGSKSEDIDYRPLFENFVQDLLSTVNKPEWPATELLLSLLGKMLVKNFSNKGTDMSLRVASLDYLGVVAARLRRDSVMSRCKLNTIDQIIKEIKSEEMKENDEEIQTKKHIDMNSDEERIQFLQRVLLDFLAVKAHNDEAYKYARHFYIAQWYKEAVNEKSQLASGDSKSKRSNAKENHKSRRADKDDDDTSEEEKKDKYKEQSLDQANAEKYKIIDERKKFLVSKIRPFQEKTSAGNRIQVFQTYIDYNSAELIAQYLASKRYFSQSFDQYLKAILIVLKETSIAIRTKAMKCLTMIVEADPSVLGRHDMQMGVNHSFLDHSTSVREAAVDLVGKFVLSRPELINKYYEMLSARILDTGVSVRKRVIKILKDICIECPEFPKIPEICVKMIRRVNDEEGIRKLVMEVFQNMWFTPTKDTSLLRRVMNITDVVASSKDIGLEWFEQLLVSLFKPKEDKDDSTKIQLEPPKALLLACRQIVDCLIQNVLRLEETNDNNSSSQRLVACLTTLYLFAKIRPQLLIKHAITLQPYLSLKCQSNGDTQIISSVARMLELVVPLMEHPSESFLAQLEEDSMKLILQHDRIIVASCLSCLGSIVNNVTRNFKLIRDCFNKYYEYLVRYKIWLQSEPENPALRETRCRQYIRRALFIVGLLLRHFDFKDHEVIGDLPRDIKDQVFSILSYFLHQDDFDIQANTLKAIGSICIRHYEFMLQNDLKLFYHRMLTSDTVPLKMKSEVLINIENYLLEEDKRMIQQDLEWSKRSKDENLKEMGDVSSGMASTVIQLYLKEILQSYLHPDLHVRQPALRVIQLILQQGLVHPVQIVPYLICMSTDCEKMVSHSADKQLLEIEKKYPGFIHTKSSLGVRLSYELQKIFQDAEIVRGFRVKEQGEYPSALNGYLYSILRNSRQQRRALILNILKQFDDQARTSLSYMLYLADNLAYFPYMVQDEPLFIVHHIDIMISVSGTNLLQSFREGLIMTEPQREAVGVAGVKEEICMNQVSALDEDDDDEDQLVERVPEDVSQLQACITAAQGCLLLLMLKQHIKDVYGLSDSKIQQYSPSEPAKVYEKTANRRSNALFNPKTTINKIKEGSPPEYLDLEGRKDLIRQYLDFKQLMLQLDPDDPDEDENNKVLTALSVGAPSATTVMPVATGGASVLTDADQVTLSNYKDNTPPKVPKLVISNRRLDSETKRTPRHQKTSEKTKKHRHKKKRRKLVSSSGDESENDYSDPDFMA</sequence>
<dbReference type="GO" id="GO:0140588">
    <property type="term" value="P:chromatin looping"/>
    <property type="evidence" value="ECO:0007669"/>
    <property type="project" value="InterPro"/>
</dbReference>
<feature type="domain" description="Sister chromatid cohesion C-terminal" evidence="8">
    <location>
        <begin position="1580"/>
        <end position="1761"/>
    </location>
</feature>
<feature type="compositionally biased region" description="Basic residues" evidence="7">
    <location>
        <begin position="2005"/>
        <end position="2017"/>
    </location>
</feature>
<comment type="subcellular location">
    <subcellularLocation>
        <location evidence="1 6">Nucleus</location>
    </subcellularLocation>
</comment>
<dbReference type="InterPro" id="IPR026003">
    <property type="entry name" value="Cohesin_HEAT"/>
</dbReference>
<dbReference type="GO" id="GO:0061775">
    <property type="term" value="F:cohesin loader activity"/>
    <property type="evidence" value="ECO:0007669"/>
    <property type="project" value="InterPro"/>
</dbReference>
<name>A0A0T6BBB4_9SCAR</name>
<feature type="compositionally biased region" description="Basic and acidic residues" evidence="7">
    <location>
        <begin position="996"/>
        <end position="1005"/>
    </location>
</feature>
<proteinExistence type="inferred from homology"/>
<feature type="compositionally biased region" description="Basic and acidic residues" evidence="7">
    <location>
        <begin position="248"/>
        <end position="260"/>
    </location>
</feature>
<feature type="compositionally biased region" description="Polar residues" evidence="7">
    <location>
        <begin position="182"/>
        <end position="217"/>
    </location>
</feature>
<evidence type="ECO:0000256" key="5">
    <source>
        <dbReference type="ARBA" id="ARBA00023306"/>
    </source>
</evidence>
<dbReference type="Pfam" id="PF12830">
    <property type="entry name" value="Nipped-B_C"/>
    <property type="match status" value="1"/>
</dbReference>
<keyword evidence="10" id="KW-1185">Reference proteome</keyword>
<evidence type="ECO:0000256" key="2">
    <source>
        <dbReference type="ARBA" id="ARBA00009252"/>
    </source>
</evidence>
<dbReference type="InterPro" id="IPR033031">
    <property type="entry name" value="Scc2/Nipped-B"/>
</dbReference>
<evidence type="ECO:0000256" key="6">
    <source>
        <dbReference type="RuleBase" id="RU364107"/>
    </source>
</evidence>
<dbReference type="GO" id="GO:0034087">
    <property type="term" value="P:establishment of mitotic sister chromatid cohesion"/>
    <property type="evidence" value="ECO:0007669"/>
    <property type="project" value="TreeGrafter"/>
</dbReference>
<feature type="compositionally biased region" description="Basic and acidic residues" evidence="7">
    <location>
        <begin position="1986"/>
        <end position="2004"/>
    </location>
</feature>
<dbReference type="InterPro" id="IPR024986">
    <property type="entry name" value="Nipped-B_C"/>
</dbReference>
<evidence type="ECO:0000259" key="8">
    <source>
        <dbReference type="Pfam" id="PF12830"/>
    </source>
</evidence>
<feature type="region of interest" description="Disordered" evidence="7">
    <location>
        <begin position="139"/>
        <end position="260"/>
    </location>
</feature>
<dbReference type="Proteomes" id="UP000051574">
    <property type="component" value="Unassembled WGS sequence"/>
</dbReference>
<feature type="region of interest" description="Disordered" evidence="7">
    <location>
        <begin position="965"/>
        <end position="1005"/>
    </location>
</feature>
<evidence type="ECO:0000313" key="10">
    <source>
        <dbReference type="Proteomes" id="UP000051574"/>
    </source>
</evidence>
<dbReference type="Pfam" id="PF12765">
    <property type="entry name" value="Cohesin_HEAT"/>
    <property type="match status" value="1"/>
</dbReference>